<proteinExistence type="inferred from homology"/>
<organism evidence="13 14">
    <name type="scientific">marine gamma proteobacterium HTCC2143</name>
    <dbReference type="NCBI Taxonomy" id="247633"/>
    <lineage>
        <taxon>Bacteria</taxon>
        <taxon>Pseudomonadati</taxon>
        <taxon>Pseudomonadota</taxon>
        <taxon>Gammaproteobacteria</taxon>
        <taxon>Cellvibrionales</taxon>
        <taxon>Spongiibacteraceae</taxon>
        <taxon>BD1-7 clade</taxon>
    </lineage>
</organism>
<dbReference type="InterPro" id="IPR036942">
    <property type="entry name" value="Beta-barrel_TonB_sf"/>
</dbReference>
<name>A0Y9J3_9GAMM</name>
<dbReference type="PANTHER" id="PTHR30069:SF49">
    <property type="entry name" value="OUTER MEMBRANE PROTEIN C"/>
    <property type="match status" value="1"/>
</dbReference>
<evidence type="ECO:0000256" key="1">
    <source>
        <dbReference type="ARBA" id="ARBA00004571"/>
    </source>
</evidence>
<dbReference type="eggNOG" id="COG4771">
    <property type="taxonomic scope" value="Bacteria"/>
</dbReference>
<dbReference type="GO" id="GO:0015344">
    <property type="term" value="F:siderophore uptake transmembrane transporter activity"/>
    <property type="evidence" value="ECO:0007669"/>
    <property type="project" value="TreeGrafter"/>
</dbReference>
<evidence type="ECO:0000259" key="12">
    <source>
        <dbReference type="Pfam" id="PF07715"/>
    </source>
</evidence>
<dbReference type="GO" id="GO:0044718">
    <property type="term" value="P:siderophore transmembrane transport"/>
    <property type="evidence" value="ECO:0007669"/>
    <property type="project" value="TreeGrafter"/>
</dbReference>
<keyword evidence="2 8" id="KW-0813">Transport</keyword>
<dbReference type="PANTHER" id="PTHR30069">
    <property type="entry name" value="TONB-DEPENDENT OUTER MEMBRANE RECEPTOR"/>
    <property type="match status" value="1"/>
</dbReference>
<accession>A0Y9J3</accession>
<evidence type="ECO:0000256" key="2">
    <source>
        <dbReference type="ARBA" id="ARBA00022448"/>
    </source>
</evidence>
<evidence type="ECO:0000256" key="4">
    <source>
        <dbReference type="ARBA" id="ARBA00022692"/>
    </source>
</evidence>
<dbReference type="SUPFAM" id="SSF56935">
    <property type="entry name" value="Porins"/>
    <property type="match status" value="1"/>
</dbReference>
<keyword evidence="14" id="KW-1185">Reference proteome</keyword>
<dbReference type="InterPro" id="IPR012910">
    <property type="entry name" value="Plug_dom"/>
</dbReference>
<dbReference type="InterPro" id="IPR000531">
    <property type="entry name" value="Beta-barrel_TonB"/>
</dbReference>
<dbReference type="OrthoDB" id="5332150at2"/>
<dbReference type="EMBL" id="AAVT01000001">
    <property type="protein sequence ID" value="EAW32797.1"/>
    <property type="molecule type" value="Genomic_DNA"/>
</dbReference>
<keyword evidence="4 8" id="KW-0812">Transmembrane</keyword>
<evidence type="ECO:0000256" key="3">
    <source>
        <dbReference type="ARBA" id="ARBA00022452"/>
    </source>
</evidence>
<dbReference type="AlphaFoldDB" id="A0Y9J3"/>
<comment type="caution">
    <text evidence="13">The sequence shown here is derived from an EMBL/GenBank/DDBJ whole genome shotgun (WGS) entry which is preliminary data.</text>
</comment>
<dbReference type="Gene3D" id="2.40.170.20">
    <property type="entry name" value="TonB-dependent receptor, beta-barrel domain"/>
    <property type="match status" value="1"/>
</dbReference>
<feature type="domain" description="TonB-dependent receptor-like beta-barrel" evidence="11">
    <location>
        <begin position="213"/>
        <end position="658"/>
    </location>
</feature>
<keyword evidence="3 8" id="KW-1134">Transmembrane beta strand</keyword>
<keyword evidence="5 9" id="KW-0798">TonB box</keyword>
<evidence type="ECO:0000256" key="10">
    <source>
        <dbReference type="SAM" id="SignalP"/>
    </source>
</evidence>
<dbReference type="PROSITE" id="PS52016">
    <property type="entry name" value="TONB_DEPENDENT_REC_3"/>
    <property type="match status" value="1"/>
</dbReference>
<dbReference type="Gene3D" id="2.170.130.10">
    <property type="entry name" value="TonB-dependent receptor, plug domain"/>
    <property type="match status" value="1"/>
</dbReference>
<keyword evidence="13" id="KW-0675">Receptor</keyword>
<evidence type="ECO:0000259" key="11">
    <source>
        <dbReference type="Pfam" id="PF00593"/>
    </source>
</evidence>
<reference evidence="13 14" key="1">
    <citation type="journal article" date="2010" name="J. Bacteriol.">
        <title>Genome sequence of the oligotrophic marine Gammaproteobacterium HTCC2143, isolated from the Oregon Coast.</title>
        <authorList>
            <person name="Oh H.M."/>
            <person name="Kang I."/>
            <person name="Ferriera S."/>
            <person name="Giovannoni S.J."/>
            <person name="Cho J.C."/>
        </authorList>
    </citation>
    <scope>NUCLEOTIDE SEQUENCE [LARGE SCALE GENOMIC DNA]</scope>
    <source>
        <strain evidence="13 14">HTCC2143</strain>
    </source>
</reference>
<evidence type="ECO:0000313" key="14">
    <source>
        <dbReference type="Proteomes" id="UP000004931"/>
    </source>
</evidence>
<evidence type="ECO:0000256" key="9">
    <source>
        <dbReference type="RuleBase" id="RU003357"/>
    </source>
</evidence>
<dbReference type="STRING" id="247633.GP2143_16116"/>
<evidence type="ECO:0000256" key="8">
    <source>
        <dbReference type="PROSITE-ProRule" id="PRU01360"/>
    </source>
</evidence>
<sequence length="700" mass="77741">MLFKSPFECKTLLLPLSVLFAVTPLAAIADHTDPEELLVVASQDRRQIDVADTVEITADSATLLRKAPGANVNGNGPLTGIPQYRGMYGDRINIEVNGTTLSSGGPNWMDPPLSYAPAAQLESLEIYRGIAPVSAGQETIGGAINAKTWSGDFSSSDAIVSSGRVRFGGQSVNNGSLASAAVVAANRQHRVKVSALTEQADDAEFADGDIVPSEYNRQRYDIGYGFKNNGHTLQVDVGRNETNGTGTAALPMDIQYIDSDLGSIRYQLQRDDWSVSAKVYYSDIEHGMTNYELRPAPAMAAMRRRNIATGDNFGFNVVTELNDEHGAWRFGIDAHGEEHNSNIDNPNAPMFFVTAFNDAQRDIFGVFAERSYTFNKQWLGEFGLRYNRVEMDADEVDGTPAMMPAGMMLRDNFNKAQRQRNDDNVDWVAKIYYQADKNASYSLGAARKTRSASYQERYLWLPLQATGGLADGRTYTGNLDLDPEVAHEIELGVDYQQGPLRFSPRLFYRDVNNYIQGTQSSDLAAMMFVNMMNAMNGTSNQAPLQFNNVDAEFYGVDMDWSYTIDERWSVSGIVNYVRAKRDDVSDNLYRIAPLNGVVALNYLKNDWSLTIESMLYAKQNKISETNSEQETSGYGLLNVKGYWQLNSEWRLGFGVDNLLDKKYQDHLAGYNRAGSNAGIANGARLPGYGRNMFARVDYQW</sequence>
<gene>
    <name evidence="13" type="ORF">GP2143_16116</name>
</gene>
<feature type="domain" description="TonB-dependent receptor plug" evidence="12">
    <location>
        <begin position="58"/>
        <end position="143"/>
    </location>
</feature>
<keyword evidence="7 8" id="KW-0998">Cell outer membrane</keyword>
<dbReference type="InterPro" id="IPR039426">
    <property type="entry name" value="TonB-dep_rcpt-like"/>
</dbReference>
<protein>
    <submittedName>
        <fullName evidence="13">TonB-dependent receptor</fullName>
    </submittedName>
</protein>
<comment type="similarity">
    <text evidence="8 9">Belongs to the TonB-dependent receptor family.</text>
</comment>
<keyword evidence="10" id="KW-0732">Signal</keyword>
<dbReference type="Proteomes" id="UP000004931">
    <property type="component" value="Unassembled WGS sequence"/>
</dbReference>
<dbReference type="Pfam" id="PF07715">
    <property type="entry name" value="Plug"/>
    <property type="match status" value="1"/>
</dbReference>
<dbReference type="GO" id="GO:0009279">
    <property type="term" value="C:cell outer membrane"/>
    <property type="evidence" value="ECO:0007669"/>
    <property type="project" value="UniProtKB-SubCell"/>
</dbReference>
<evidence type="ECO:0000256" key="6">
    <source>
        <dbReference type="ARBA" id="ARBA00023136"/>
    </source>
</evidence>
<feature type="chain" id="PRO_5002630836" evidence="10">
    <location>
        <begin position="27"/>
        <end position="700"/>
    </location>
</feature>
<evidence type="ECO:0000256" key="5">
    <source>
        <dbReference type="ARBA" id="ARBA00023077"/>
    </source>
</evidence>
<feature type="signal peptide" evidence="10">
    <location>
        <begin position="1"/>
        <end position="26"/>
    </location>
</feature>
<dbReference type="InterPro" id="IPR037066">
    <property type="entry name" value="Plug_dom_sf"/>
</dbReference>
<keyword evidence="6 8" id="KW-0472">Membrane</keyword>
<evidence type="ECO:0000313" key="13">
    <source>
        <dbReference type="EMBL" id="EAW32797.1"/>
    </source>
</evidence>
<comment type="subcellular location">
    <subcellularLocation>
        <location evidence="1 8">Cell outer membrane</location>
        <topology evidence="1 8">Multi-pass membrane protein</topology>
    </subcellularLocation>
</comment>
<evidence type="ECO:0000256" key="7">
    <source>
        <dbReference type="ARBA" id="ARBA00023237"/>
    </source>
</evidence>
<dbReference type="Pfam" id="PF00593">
    <property type="entry name" value="TonB_dep_Rec_b-barrel"/>
    <property type="match status" value="1"/>
</dbReference>